<evidence type="ECO:0000256" key="7">
    <source>
        <dbReference type="ARBA" id="ARBA00023237"/>
    </source>
</evidence>
<feature type="domain" description="TonB-dependent receptor-like beta-barrel" evidence="11">
    <location>
        <begin position="447"/>
        <end position="905"/>
    </location>
</feature>
<feature type="signal peptide" evidence="10">
    <location>
        <begin position="1"/>
        <end position="20"/>
    </location>
</feature>
<evidence type="ECO:0000313" key="14">
    <source>
        <dbReference type="Proteomes" id="UP001501772"/>
    </source>
</evidence>
<dbReference type="InterPro" id="IPR008969">
    <property type="entry name" value="CarboxyPept-like_regulatory"/>
</dbReference>
<dbReference type="InterPro" id="IPR037066">
    <property type="entry name" value="Plug_dom_sf"/>
</dbReference>
<evidence type="ECO:0000256" key="6">
    <source>
        <dbReference type="ARBA" id="ARBA00023136"/>
    </source>
</evidence>
<dbReference type="InterPro" id="IPR012910">
    <property type="entry name" value="Plug_dom"/>
</dbReference>
<evidence type="ECO:0000256" key="2">
    <source>
        <dbReference type="ARBA" id="ARBA00022448"/>
    </source>
</evidence>
<dbReference type="InterPro" id="IPR039426">
    <property type="entry name" value="TonB-dep_rcpt-like"/>
</dbReference>
<keyword evidence="14" id="KW-1185">Reference proteome</keyword>
<evidence type="ECO:0000256" key="10">
    <source>
        <dbReference type="SAM" id="SignalP"/>
    </source>
</evidence>
<dbReference type="InterPro" id="IPR000531">
    <property type="entry name" value="Beta-barrel_TonB"/>
</dbReference>
<evidence type="ECO:0000259" key="12">
    <source>
        <dbReference type="Pfam" id="PF07715"/>
    </source>
</evidence>
<protein>
    <submittedName>
        <fullName evidence="13">TonB-dependent receptor</fullName>
    </submittedName>
</protein>
<evidence type="ECO:0000256" key="5">
    <source>
        <dbReference type="ARBA" id="ARBA00023077"/>
    </source>
</evidence>
<comment type="caution">
    <text evidence="13">The sequence shown here is derived from an EMBL/GenBank/DDBJ whole genome shotgun (WGS) entry which is preliminary data.</text>
</comment>
<name>A0ABP8BDG9_9SPHI</name>
<dbReference type="NCBIfam" id="TIGR04056">
    <property type="entry name" value="OMP_RagA_SusC"/>
    <property type="match status" value="1"/>
</dbReference>
<dbReference type="SUPFAM" id="SSF49464">
    <property type="entry name" value="Carboxypeptidase regulatory domain-like"/>
    <property type="match status" value="1"/>
</dbReference>
<dbReference type="InterPro" id="IPR036942">
    <property type="entry name" value="Beta-barrel_TonB_sf"/>
</dbReference>
<dbReference type="Proteomes" id="UP001501772">
    <property type="component" value="Unassembled WGS sequence"/>
</dbReference>
<keyword evidence="13" id="KW-0675">Receptor</keyword>
<evidence type="ECO:0000313" key="13">
    <source>
        <dbReference type="EMBL" id="GAA4204117.1"/>
    </source>
</evidence>
<keyword evidence="10" id="KW-0732">Signal</keyword>
<evidence type="ECO:0000256" key="4">
    <source>
        <dbReference type="ARBA" id="ARBA00022692"/>
    </source>
</evidence>
<feature type="chain" id="PRO_5045040150" evidence="10">
    <location>
        <begin position="21"/>
        <end position="1046"/>
    </location>
</feature>
<evidence type="ECO:0000256" key="8">
    <source>
        <dbReference type="PROSITE-ProRule" id="PRU01360"/>
    </source>
</evidence>
<dbReference type="Gene3D" id="2.40.170.20">
    <property type="entry name" value="TonB-dependent receptor, beta-barrel domain"/>
    <property type="match status" value="1"/>
</dbReference>
<comment type="subcellular location">
    <subcellularLocation>
        <location evidence="1 8">Cell outer membrane</location>
        <topology evidence="1 8">Multi-pass membrane protein</topology>
    </subcellularLocation>
</comment>
<dbReference type="EMBL" id="BAABBY010000005">
    <property type="protein sequence ID" value="GAA4204117.1"/>
    <property type="molecule type" value="Genomic_DNA"/>
</dbReference>
<proteinExistence type="inferred from homology"/>
<dbReference type="Pfam" id="PF13715">
    <property type="entry name" value="CarbopepD_reg_2"/>
    <property type="match status" value="1"/>
</dbReference>
<dbReference type="InterPro" id="IPR023996">
    <property type="entry name" value="TonB-dep_OMP_SusC/RagA"/>
</dbReference>
<organism evidence="13 14">
    <name type="scientific">Pedobacter jeongneungensis</name>
    <dbReference type="NCBI Taxonomy" id="947309"/>
    <lineage>
        <taxon>Bacteria</taxon>
        <taxon>Pseudomonadati</taxon>
        <taxon>Bacteroidota</taxon>
        <taxon>Sphingobacteriia</taxon>
        <taxon>Sphingobacteriales</taxon>
        <taxon>Sphingobacteriaceae</taxon>
        <taxon>Pedobacter</taxon>
    </lineage>
</organism>
<dbReference type="Pfam" id="PF00593">
    <property type="entry name" value="TonB_dep_Rec_b-barrel"/>
    <property type="match status" value="1"/>
</dbReference>
<dbReference type="PROSITE" id="PS52016">
    <property type="entry name" value="TONB_DEPENDENT_REC_3"/>
    <property type="match status" value="1"/>
</dbReference>
<evidence type="ECO:0000256" key="1">
    <source>
        <dbReference type="ARBA" id="ARBA00004571"/>
    </source>
</evidence>
<accession>A0ABP8BDG9</accession>
<feature type="domain" description="TonB-dependent receptor plug" evidence="12">
    <location>
        <begin position="114"/>
        <end position="220"/>
    </location>
</feature>
<evidence type="ECO:0000256" key="9">
    <source>
        <dbReference type="RuleBase" id="RU003357"/>
    </source>
</evidence>
<dbReference type="RefSeq" id="WP_344851453.1">
    <property type="nucleotide sequence ID" value="NZ_BAABBY010000005.1"/>
</dbReference>
<dbReference type="SUPFAM" id="SSF56935">
    <property type="entry name" value="Porins"/>
    <property type="match status" value="1"/>
</dbReference>
<keyword evidence="6 8" id="KW-0472">Membrane</keyword>
<keyword evidence="7 8" id="KW-0998">Cell outer membrane</keyword>
<dbReference type="Pfam" id="PF07715">
    <property type="entry name" value="Plug"/>
    <property type="match status" value="1"/>
</dbReference>
<comment type="similarity">
    <text evidence="8 9">Belongs to the TonB-dependent receptor family.</text>
</comment>
<keyword evidence="5 9" id="KW-0798">TonB box</keyword>
<keyword evidence="2 8" id="KW-0813">Transport</keyword>
<reference evidence="14" key="1">
    <citation type="journal article" date="2019" name="Int. J. Syst. Evol. Microbiol.">
        <title>The Global Catalogue of Microorganisms (GCM) 10K type strain sequencing project: providing services to taxonomists for standard genome sequencing and annotation.</title>
        <authorList>
            <consortium name="The Broad Institute Genomics Platform"/>
            <consortium name="The Broad Institute Genome Sequencing Center for Infectious Disease"/>
            <person name="Wu L."/>
            <person name="Ma J."/>
        </authorList>
    </citation>
    <scope>NUCLEOTIDE SEQUENCE [LARGE SCALE GENOMIC DNA]</scope>
    <source>
        <strain evidence="14">JCM 17626</strain>
    </source>
</reference>
<sequence length="1046" mass="113126">MKKLLQSLFVLLLIASSAIAQNRTVSGTVTSKEDGLPLPGVSVKAGGTSAVTQTNVDGKYTISVPSTAKTLEFSYIGYTKRTLAITSVLNVTLVADNQSLQDVVVTAYGTVKRQNFTGTAATVGSTQIKDQLVSNIGNVLQGQASGVVAVNSTGQPGANPTIRVRGIASANASSDPLIVLDGAIYGGHLNNINPNDIESITIGKDATATSLYGSRAAAGVLFITSKTGSGKPKIDININSGFSNRAVKDYEYLGSQGLYETTWEGLRNQALITPALVTSSGSASAADYASKTVAPTLVYNPYNLAQPVGLDGKLVAGANALWNQDWADALLRTGKRTDVNGAVSGASDKTRYYIGGGYLSDQGLATESQFKRYSGRVKLDNQTTNWLKVGANVSGSFSTQNYPNQAGSGYSNVISWIRTVSSIYPEYLLAPTTGQPILDANGNKQYDFGNNGPLLRPVLRPGNPAATTSMNPTTYDRYLTSLNGYAEAKIIDGLTIRSQYALDYYQYAFDQYYNPFVGDGAAYSGRSEKYRETTITQTLTNTATYDKTFGVHHLNLLAGWEVYKYKDNYTDAEARGFTFPGTTELSYGATPYTASSNTYLNRQTSFFGRASYDYKDKYHVTGSVRGDGNSRFAENVRWATFYSVGASWNVNRESFLSDVKALSDLKLRASYGTTGNQALLNSAGSQSYFPYLGVYTGGANIAGYSGSYILSAANDVLTWEKQTDLDLGIDFGVLKNRISGSFTYFNKKSKGLLFNRPLAPSSGLNGVNDNIGQLSNKGIEVELTTRNFAGKDFQWTTSINFTHIRNKITSLPQPTITGSNFSQLSVGESLYNFYLRDYAGVDPADGRPMWYLDQTDANGNITQTTTKTYSAATRYYKGTALPNATGGINNTFSYKNFDLNVLASFSFGGKIYDSDYAGLMHAAIGTNPGYNWSVDILNRWQSASNPGDGVTPRLTGTTDDQATSASTRFLYDASYGRIRNITLGYRLPQRWLDKVKFAHARIFADYQNPFTIFGRKGLDPEQGIAGVTNNASVVYKTLSFGVNFGF</sequence>
<gene>
    <name evidence="13" type="ORF">GCM10022289_21440</name>
</gene>
<dbReference type="Gene3D" id="2.60.40.1120">
    <property type="entry name" value="Carboxypeptidase-like, regulatory domain"/>
    <property type="match status" value="1"/>
</dbReference>
<dbReference type="Gene3D" id="2.170.130.10">
    <property type="entry name" value="TonB-dependent receptor, plug domain"/>
    <property type="match status" value="1"/>
</dbReference>
<keyword evidence="3 8" id="KW-1134">Transmembrane beta strand</keyword>
<evidence type="ECO:0000256" key="3">
    <source>
        <dbReference type="ARBA" id="ARBA00022452"/>
    </source>
</evidence>
<keyword evidence="4 8" id="KW-0812">Transmembrane</keyword>
<evidence type="ECO:0000259" key="11">
    <source>
        <dbReference type="Pfam" id="PF00593"/>
    </source>
</evidence>